<feature type="compositionally biased region" description="Pro residues" evidence="1">
    <location>
        <begin position="62"/>
        <end position="71"/>
    </location>
</feature>
<evidence type="ECO:0000313" key="2">
    <source>
        <dbReference type="EMBL" id="MPC75131.1"/>
    </source>
</evidence>
<proteinExistence type="predicted"/>
<keyword evidence="3" id="KW-1185">Reference proteome</keyword>
<reference evidence="2 3" key="1">
    <citation type="submission" date="2019-05" db="EMBL/GenBank/DDBJ databases">
        <title>Another draft genome of Portunus trituberculatus and its Hox gene families provides insights of decapod evolution.</title>
        <authorList>
            <person name="Jeong J.-H."/>
            <person name="Song I."/>
            <person name="Kim S."/>
            <person name="Choi T."/>
            <person name="Kim D."/>
            <person name="Ryu S."/>
            <person name="Kim W."/>
        </authorList>
    </citation>
    <scope>NUCLEOTIDE SEQUENCE [LARGE SCALE GENOMIC DNA]</scope>
    <source>
        <tissue evidence="2">Muscle</tissue>
    </source>
</reference>
<gene>
    <name evidence="2" type="ORF">E2C01_069516</name>
</gene>
<feature type="region of interest" description="Disordered" evidence="1">
    <location>
        <begin position="45"/>
        <end position="71"/>
    </location>
</feature>
<evidence type="ECO:0000313" key="3">
    <source>
        <dbReference type="Proteomes" id="UP000324222"/>
    </source>
</evidence>
<protein>
    <submittedName>
        <fullName evidence="2">Uncharacterized protein</fullName>
    </submittedName>
</protein>
<sequence length="71" mass="7773">MNSVSGRHCPLHLTALAASGMRRNNGTHTLWEIIPRRLKGHLQIQPSGSQRECDASSVLAKAPPPTNLRHV</sequence>
<name>A0A5B7HQ91_PORTR</name>
<accession>A0A5B7HQ91</accession>
<dbReference type="Proteomes" id="UP000324222">
    <property type="component" value="Unassembled WGS sequence"/>
</dbReference>
<dbReference type="EMBL" id="VSRR010040451">
    <property type="protein sequence ID" value="MPC75131.1"/>
    <property type="molecule type" value="Genomic_DNA"/>
</dbReference>
<organism evidence="2 3">
    <name type="scientific">Portunus trituberculatus</name>
    <name type="common">Swimming crab</name>
    <name type="synonym">Neptunus trituberculatus</name>
    <dbReference type="NCBI Taxonomy" id="210409"/>
    <lineage>
        <taxon>Eukaryota</taxon>
        <taxon>Metazoa</taxon>
        <taxon>Ecdysozoa</taxon>
        <taxon>Arthropoda</taxon>
        <taxon>Crustacea</taxon>
        <taxon>Multicrustacea</taxon>
        <taxon>Malacostraca</taxon>
        <taxon>Eumalacostraca</taxon>
        <taxon>Eucarida</taxon>
        <taxon>Decapoda</taxon>
        <taxon>Pleocyemata</taxon>
        <taxon>Brachyura</taxon>
        <taxon>Eubrachyura</taxon>
        <taxon>Portunoidea</taxon>
        <taxon>Portunidae</taxon>
        <taxon>Portuninae</taxon>
        <taxon>Portunus</taxon>
    </lineage>
</organism>
<comment type="caution">
    <text evidence="2">The sequence shown here is derived from an EMBL/GenBank/DDBJ whole genome shotgun (WGS) entry which is preliminary data.</text>
</comment>
<dbReference type="AlphaFoldDB" id="A0A5B7HQ91"/>
<evidence type="ECO:0000256" key="1">
    <source>
        <dbReference type="SAM" id="MobiDB-lite"/>
    </source>
</evidence>